<keyword evidence="1" id="KW-0812">Transmembrane</keyword>
<feature type="transmembrane region" description="Helical" evidence="1">
    <location>
        <begin position="106"/>
        <end position="125"/>
    </location>
</feature>
<feature type="transmembrane region" description="Helical" evidence="1">
    <location>
        <begin position="53"/>
        <end position="73"/>
    </location>
</feature>
<accession>A0ABV1G3T0</accession>
<comment type="caution">
    <text evidence="2">The sequence shown here is derived from an EMBL/GenBank/DDBJ whole genome shotgun (WGS) entry which is preliminary data.</text>
</comment>
<dbReference type="EMBL" id="JBBMFF010000113">
    <property type="protein sequence ID" value="MEQ2510065.1"/>
    <property type="molecule type" value="Genomic_DNA"/>
</dbReference>
<evidence type="ECO:0000313" key="2">
    <source>
        <dbReference type="EMBL" id="MEQ2510065.1"/>
    </source>
</evidence>
<name>A0ABV1G3T0_9FIRM</name>
<feature type="transmembrane region" description="Helical" evidence="1">
    <location>
        <begin position="80"/>
        <end position="100"/>
    </location>
</feature>
<keyword evidence="3" id="KW-1185">Reference proteome</keyword>
<gene>
    <name evidence="2" type="ORF">WMO66_02175</name>
</gene>
<dbReference type="Proteomes" id="UP001491552">
    <property type="component" value="Unassembled WGS sequence"/>
</dbReference>
<evidence type="ECO:0008006" key="4">
    <source>
        <dbReference type="Google" id="ProtNLM"/>
    </source>
</evidence>
<evidence type="ECO:0000313" key="3">
    <source>
        <dbReference type="Proteomes" id="UP001491552"/>
    </source>
</evidence>
<dbReference type="RefSeq" id="WP_349134768.1">
    <property type="nucleotide sequence ID" value="NZ_JBBMFF010000113.1"/>
</dbReference>
<reference evidence="2 3" key="1">
    <citation type="submission" date="2024-03" db="EMBL/GenBank/DDBJ databases">
        <title>Human intestinal bacterial collection.</title>
        <authorList>
            <person name="Pauvert C."/>
            <person name="Hitch T.C.A."/>
            <person name="Clavel T."/>
        </authorList>
    </citation>
    <scope>NUCLEOTIDE SEQUENCE [LARGE SCALE GENOMIC DNA]</scope>
    <source>
        <strain evidence="2 3">CLA-AA-H192</strain>
    </source>
</reference>
<sequence length="135" mass="14441">MKKRLPLLLLPVLALILEALPYGAVLQFGRPAAAPLRELYSYFDLTPFGYANFAPLFTALGTCVLLVLLALYAGTGKRGLAAAARIAAGVCALVSLGPLLLGIRNYSVTGALITASLLAECLWLCRVWRPKKENP</sequence>
<keyword evidence="1" id="KW-1133">Transmembrane helix</keyword>
<keyword evidence="1" id="KW-0472">Membrane</keyword>
<organism evidence="2 3">
    <name type="scientific">Faecousia intestinalis</name>
    <dbReference type="NCBI Taxonomy" id="3133167"/>
    <lineage>
        <taxon>Bacteria</taxon>
        <taxon>Bacillati</taxon>
        <taxon>Bacillota</taxon>
        <taxon>Clostridia</taxon>
        <taxon>Eubacteriales</taxon>
        <taxon>Oscillospiraceae</taxon>
        <taxon>Faecousia</taxon>
    </lineage>
</organism>
<proteinExistence type="predicted"/>
<evidence type="ECO:0000256" key="1">
    <source>
        <dbReference type="SAM" id="Phobius"/>
    </source>
</evidence>
<protein>
    <recommendedName>
        <fullName evidence="4">DUF4345 domain-containing protein</fullName>
    </recommendedName>
</protein>